<dbReference type="EMBL" id="JAUSTZ010000001">
    <property type="protein sequence ID" value="MDQ0223965.1"/>
    <property type="molecule type" value="Genomic_DNA"/>
</dbReference>
<name>A0ABT9YVY5_9BACI</name>
<keyword evidence="3" id="KW-0813">Transport</keyword>
<feature type="transmembrane region" description="Helical" evidence="8">
    <location>
        <begin position="133"/>
        <end position="156"/>
    </location>
</feature>
<evidence type="ECO:0000256" key="4">
    <source>
        <dbReference type="ARBA" id="ARBA00022475"/>
    </source>
</evidence>
<protein>
    <submittedName>
        <fullName evidence="9">MATE family efflux protein</fullName>
    </submittedName>
</protein>
<evidence type="ECO:0000256" key="3">
    <source>
        <dbReference type="ARBA" id="ARBA00022448"/>
    </source>
</evidence>
<dbReference type="RefSeq" id="WP_174880977.1">
    <property type="nucleotide sequence ID" value="NZ_CADEPK010000298.1"/>
</dbReference>
<keyword evidence="6 8" id="KW-1133">Transmembrane helix</keyword>
<evidence type="ECO:0000256" key="7">
    <source>
        <dbReference type="ARBA" id="ARBA00023136"/>
    </source>
</evidence>
<evidence type="ECO:0000256" key="6">
    <source>
        <dbReference type="ARBA" id="ARBA00022989"/>
    </source>
</evidence>
<feature type="transmembrane region" description="Helical" evidence="8">
    <location>
        <begin position="354"/>
        <end position="371"/>
    </location>
</feature>
<dbReference type="NCBIfam" id="TIGR00797">
    <property type="entry name" value="matE"/>
    <property type="match status" value="1"/>
</dbReference>
<evidence type="ECO:0000256" key="8">
    <source>
        <dbReference type="SAM" id="Phobius"/>
    </source>
</evidence>
<evidence type="ECO:0000313" key="10">
    <source>
        <dbReference type="Proteomes" id="UP001232245"/>
    </source>
</evidence>
<dbReference type="Pfam" id="PF01554">
    <property type="entry name" value="MatE"/>
    <property type="match status" value="2"/>
</dbReference>
<dbReference type="CDD" id="cd13138">
    <property type="entry name" value="MATE_yoeA_like"/>
    <property type="match status" value="1"/>
</dbReference>
<comment type="similarity">
    <text evidence="2">Belongs to the multi antimicrobial extrusion (MATE) (TC 2.A.66.1) family.</text>
</comment>
<reference evidence="9 10" key="1">
    <citation type="submission" date="2023-07" db="EMBL/GenBank/DDBJ databases">
        <title>Genomic Encyclopedia of Type Strains, Phase IV (KMG-IV): sequencing the most valuable type-strain genomes for metagenomic binning, comparative biology and taxonomic classification.</title>
        <authorList>
            <person name="Goeker M."/>
        </authorList>
    </citation>
    <scope>NUCLEOTIDE SEQUENCE [LARGE SCALE GENOMIC DNA]</scope>
    <source>
        <strain evidence="9 10">DSM 17723</strain>
    </source>
</reference>
<dbReference type="Proteomes" id="UP001232245">
    <property type="component" value="Unassembled WGS sequence"/>
</dbReference>
<feature type="transmembrane region" description="Helical" evidence="8">
    <location>
        <begin position="91"/>
        <end position="113"/>
    </location>
</feature>
<organism evidence="9 10">
    <name type="scientific">Metabacillus niabensis</name>
    <dbReference type="NCBI Taxonomy" id="324854"/>
    <lineage>
        <taxon>Bacteria</taxon>
        <taxon>Bacillati</taxon>
        <taxon>Bacillota</taxon>
        <taxon>Bacilli</taxon>
        <taxon>Bacillales</taxon>
        <taxon>Bacillaceae</taxon>
        <taxon>Metabacillus</taxon>
    </lineage>
</organism>
<feature type="transmembrane region" description="Helical" evidence="8">
    <location>
        <begin position="411"/>
        <end position="431"/>
    </location>
</feature>
<dbReference type="InterPro" id="IPR052031">
    <property type="entry name" value="Membrane_Transporter-Flippase"/>
</dbReference>
<dbReference type="PANTHER" id="PTHR43549:SF3">
    <property type="entry name" value="MULTIDRUG RESISTANCE PROTEIN YPNP-RELATED"/>
    <property type="match status" value="1"/>
</dbReference>
<dbReference type="PANTHER" id="PTHR43549">
    <property type="entry name" value="MULTIDRUG RESISTANCE PROTEIN YPNP-RELATED"/>
    <property type="match status" value="1"/>
</dbReference>
<feature type="transmembrane region" description="Helical" evidence="8">
    <location>
        <begin position="168"/>
        <end position="187"/>
    </location>
</feature>
<comment type="caution">
    <text evidence="9">The sequence shown here is derived from an EMBL/GenBank/DDBJ whole genome shotgun (WGS) entry which is preliminary data.</text>
</comment>
<feature type="transmembrane region" description="Helical" evidence="8">
    <location>
        <begin position="47"/>
        <end position="70"/>
    </location>
</feature>
<feature type="transmembrane region" description="Helical" evidence="8">
    <location>
        <begin position="232"/>
        <end position="259"/>
    </location>
</feature>
<proteinExistence type="inferred from homology"/>
<feature type="transmembrane region" description="Helical" evidence="8">
    <location>
        <begin position="317"/>
        <end position="342"/>
    </location>
</feature>
<keyword evidence="5 8" id="KW-0812">Transmembrane</keyword>
<feature type="transmembrane region" description="Helical" evidence="8">
    <location>
        <begin position="15"/>
        <end position="35"/>
    </location>
</feature>
<sequence>MAQHDFTEGKVGKQIWLFSLPIMLTNLLQVSYQFIDSLWVGNLLGANALGAISVSSTIIFTILSFIIGINNATLTILSQHKGQENDEGLKSYVNAFVVVLLFLSIALGIIGYLCSEWLVTMLGTPESMISDATVYLQINFIGILFLFGYNFIGTVMRALGDSKTPIRYVAIAVVLNAILDPIFIHSFNLGIDGAAYATVISQGVAFLYGMIDSINRRLVPFTMPKLPKRNEVFTILKLGIPSGLQMTVISAGVMAIMGVVNTFGDNVVAGFGAAQRLDSIIMLPAMALGTAVNSMAGQNIGAGKWNRVHQIAKYGVLMNLFIMFIISFIVVGCAKLAIGLFIDEEAAVHFGMRYLQIIAFFYPFLGINFILNGIVRAAGAMLQVLVLNLISFWVLRVPLTYLCSLSLGENGIAVGMGVSFVISSAFAYGYYKYGKWKEMKITKIEKG</sequence>
<feature type="transmembrane region" description="Helical" evidence="8">
    <location>
        <begin position="279"/>
        <end position="296"/>
    </location>
</feature>
<dbReference type="InterPro" id="IPR048279">
    <property type="entry name" value="MdtK-like"/>
</dbReference>
<dbReference type="InterPro" id="IPR002528">
    <property type="entry name" value="MATE_fam"/>
</dbReference>
<evidence type="ECO:0000256" key="1">
    <source>
        <dbReference type="ARBA" id="ARBA00004651"/>
    </source>
</evidence>
<evidence type="ECO:0000313" key="9">
    <source>
        <dbReference type="EMBL" id="MDQ0223965.1"/>
    </source>
</evidence>
<keyword evidence="10" id="KW-1185">Reference proteome</keyword>
<keyword evidence="7 8" id="KW-0472">Membrane</keyword>
<dbReference type="PIRSF" id="PIRSF006603">
    <property type="entry name" value="DinF"/>
    <property type="match status" value="1"/>
</dbReference>
<gene>
    <name evidence="9" type="ORF">J2S02_000287</name>
</gene>
<evidence type="ECO:0000256" key="2">
    <source>
        <dbReference type="ARBA" id="ARBA00010199"/>
    </source>
</evidence>
<comment type="subcellular location">
    <subcellularLocation>
        <location evidence="1">Cell membrane</location>
        <topology evidence="1">Multi-pass membrane protein</topology>
    </subcellularLocation>
</comment>
<feature type="transmembrane region" description="Helical" evidence="8">
    <location>
        <begin position="193"/>
        <end position="211"/>
    </location>
</feature>
<feature type="transmembrane region" description="Helical" evidence="8">
    <location>
        <begin position="378"/>
        <end position="399"/>
    </location>
</feature>
<keyword evidence="4" id="KW-1003">Cell membrane</keyword>
<accession>A0ABT9YVY5</accession>
<evidence type="ECO:0000256" key="5">
    <source>
        <dbReference type="ARBA" id="ARBA00022692"/>
    </source>
</evidence>